<proteinExistence type="predicted"/>
<organism evidence="2 3">
    <name type="scientific">Arcicella rigui</name>
    <dbReference type="NCBI Taxonomy" id="797020"/>
    <lineage>
        <taxon>Bacteria</taxon>
        <taxon>Pseudomonadati</taxon>
        <taxon>Bacteroidota</taxon>
        <taxon>Cytophagia</taxon>
        <taxon>Cytophagales</taxon>
        <taxon>Flectobacillaceae</taxon>
        <taxon>Arcicella</taxon>
    </lineage>
</organism>
<dbReference type="Gene3D" id="3.40.50.300">
    <property type="entry name" value="P-loop containing nucleotide triphosphate hydrolases"/>
    <property type="match status" value="1"/>
</dbReference>
<accession>A0ABU5QBV7</accession>
<comment type="caution">
    <text evidence="2">The sequence shown here is derived from an EMBL/GenBank/DDBJ whole genome shotgun (WGS) entry which is preliminary data.</text>
</comment>
<reference evidence="2 3" key="1">
    <citation type="submission" date="2023-12" db="EMBL/GenBank/DDBJ databases">
        <title>Novel species of the genus Arcicella isolated from rivers.</title>
        <authorList>
            <person name="Lu H."/>
        </authorList>
    </citation>
    <scope>NUCLEOTIDE SEQUENCE [LARGE SCALE GENOMIC DNA]</scope>
    <source>
        <strain evidence="2 3">KCTC 23307</strain>
    </source>
</reference>
<evidence type="ECO:0000313" key="3">
    <source>
        <dbReference type="Proteomes" id="UP001302949"/>
    </source>
</evidence>
<dbReference type="PANTHER" id="PTHR43581">
    <property type="entry name" value="ATP/GTP PHOSPHATASE"/>
    <property type="match status" value="1"/>
</dbReference>
<name>A0ABU5QBV7_9BACT</name>
<gene>
    <name evidence="2" type="ORF">VB248_13280</name>
</gene>
<dbReference type="InterPro" id="IPR051396">
    <property type="entry name" value="Bact_Antivir_Def_Nuclease"/>
</dbReference>
<dbReference type="Pfam" id="PF13304">
    <property type="entry name" value="AAA_21"/>
    <property type="match status" value="1"/>
</dbReference>
<evidence type="ECO:0000259" key="1">
    <source>
        <dbReference type="Pfam" id="PF13304"/>
    </source>
</evidence>
<dbReference type="PANTHER" id="PTHR43581:SF2">
    <property type="entry name" value="EXCINUCLEASE ATPASE SUBUNIT"/>
    <property type="match status" value="1"/>
</dbReference>
<dbReference type="EMBL" id="JAYFUM010000015">
    <property type="protein sequence ID" value="MEA5140117.1"/>
    <property type="molecule type" value="Genomic_DNA"/>
</dbReference>
<feature type="domain" description="ATPase AAA-type core" evidence="1">
    <location>
        <begin position="168"/>
        <end position="479"/>
    </location>
</feature>
<dbReference type="RefSeq" id="WP_323297275.1">
    <property type="nucleotide sequence ID" value="NZ_JAYFUM010000015.1"/>
</dbReference>
<keyword evidence="3" id="KW-1185">Reference proteome</keyword>
<dbReference type="Proteomes" id="UP001302949">
    <property type="component" value="Unassembled WGS sequence"/>
</dbReference>
<dbReference type="SUPFAM" id="SSF52540">
    <property type="entry name" value="P-loop containing nucleoside triphosphate hydrolases"/>
    <property type="match status" value="1"/>
</dbReference>
<protein>
    <submittedName>
        <fullName evidence="2">AAA family ATPase</fullName>
    </submittedName>
</protein>
<evidence type="ECO:0000313" key="2">
    <source>
        <dbReference type="EMBL" id="MEA5140117.1"/>
    </source>
</evidence>
<dbReference type="InterPro" id="IPR027417">
    <property type="entry name" value="P-loop_NTPase"/>
</dbReference>
<dbReference type="InterPro" id="IPR003959">
    <property type="entry name" value="ATPase_AAA_core"/>
</dbReference>
<sequence length="584" mass="67128">MVFSFWSGLDWRNKTPNIYFSISKEGDSRLEFVSYDDKVKIEFFTSVAEALGMQQKTRAKSGDTFEHWVKNYKGNDYILALDDFLRRDKKIIDAFIQISNLGKLFAPISEEEFKKNKRRIDAQRKKIKKDYEFKVDYDEVKSITLDSLQINNISLFSNPNKIHFHENLTCFIGLNGTGKTSILRALVLAFTGYEQNETMGIEDSELLTSRLRNLLHIKGVTDSGAPKYAEKGFSEIYYRVESTLQSDDATLYYNKVILSSENNDPQVSDDSESDFRNISDDKYKSLFLAFPQLQEEEKEKNAAQNKVFPHISDAISMLNNKPDNRFGAFADWLRGLNNLANDKQAKGEATPLERVLLKEVFEIISEVTGETITLDRIVVNENGKHPIWVKLGTDNSPILFDLISQGYNNVFGWIGYFMKRLKEVTPSSETDFTKTPAIVLIDEIDTYLHPLWQTKILEVLVRRFPNVQFVVTTHSPYIVGSIPSNKIKIYTCLKNNEGFDIEPFEEFNAYGANIDKLSDKLFGVNGRFVSKVQERFTELSKLVNDNELEEAKKFISNSFSDIDTNDSELLRMKMLIRTKEILAK</sequence>